<dbReference type="OrthoDB" id="9902170at2"/>
<evidence type="ECO:0000256" key="1">
    <source>
        <dbReference type="SAM" id="MobiDB-lite"/>
    </source>
</evidence>
<evidence type="ECO:0000313" key="2">
    <source>
        <dbReference type="EMBL" id="ABC76527.1"/>
    </source>
</evidence>
<dbReference type="InParanoid" id="Q2LR18"/>
<evidence type="ECO:0000313" key="3">
    <source>
        <dbReference type="Proteomes" id="UP000001933"/>
    </source>
</evidence>
<dbReference type="EMBL" id="CP000252">
    <property type="protein sequence ID" value="ABC76527.1"/>
    <property type="molecule type" value="Genomic_DNA"/>
</dbReference>
<keyword evidence="3" id="KW-1185">Reference proteome</keyword>
<name>Q2LR18_SYNAS</name>
<dbReference type="STRING" id="56780.SYN_00528"/>
<protein>
    <submittedName>
        <fullName evidence="2">Hypothetical cytosolic protein</fullName>
    </submittedName>
</protein>
<reference evidence="2 3" key="1">
    <citation type="journal article" date="2007" name="Proc. Natl. Acad. Sci. U.S.A.">
        <title>The genome of Syntrophus aciditrophicus: life at the thermodynamic limit of microbial growth.</title>
        <authorList>
            <person name="McInerney M.J."/>
            <person name="Rohlin L."/>
            <person name="Mouttaki H."/>
            <person name="Kim U."/>
            <person name="Krupp R.S."/>
            <person name="Rios-Hernandez L."/>
            <person name="Sieber J."/>
            <person name="Struchtemeyer C.G."/>
            <person name="Bhattacharyya A."/>
            <person name="Campbell J.W."/>
            <person name="Gunsalus R.P."/>
        </authorList>
    </citation>
    <scope>NUCLEOTIDE SEQUENCE [LARGE SCALE GENOMIC DNA]</scope>
    <source>
        <strain evidence="2 3">SB</strain>
    </source>
</reference>
<feature type="region of interest" description="Disordered" evidence="1">
    <location>
        <begin position="1"/>
        <end position="22"/>
    </location>
</feature>
<gene>
    <name evidence="2" type="ORF">SYN_00528</name>
</gene>
<proteinExistence type="predicted"/>
<dbReference type="AlphaFoldDB" id="Q2LR18"/>
<accession>Q2LR18</accession>
<dbReference type="HOGENOM" id="CLU_1805188_0_0_7"/>
<dbReference type="Proteomes" id="UP000001933">
    <property type="component" value="Chromosome"/>
</dbReference>
<dbReference type="KEGG" id="sat:SYN_00528"/>
<sequence length="143" mass="16127">MIEQSGRGEFSGSNAGGNLPGNHDQVYDLIDIVYESPDKIYELTDVVEEPGSLLKEGSPEVLIVDGWGYQREPQSGEKIHDLVVTAEEEQLAVQPGDLLDDETRKKIMEAVERMCREMIPGIAEKIIREEIEKLKQETEEEVR</sequence>
<organism evidence="2 3">
    <name type="scientific">Syntrophus aciditrophicus (strain SB)</name>
    <dbReference type="NCBI Taxonomy" id="56780"/>
    <lineage>
        <taxon>Bacteria</taxon>
        <taxon>Pseudomonadati</taxon>
        <taxon>Thermodesulfobacteriota</taxon>
        <taxon>Syntrophia</taxon>
        <taxon>Syntrophales</taxon>
        <taxon>Syntrophaceae</taxon>
        <taxon>Syntrophus</taxon>
    </lineage>
</organism>
<dbReference type="RefSeq" id="WP_011416561.1">
    <property type="nucleotide sequence ID" value="NC_007759.1"/>
</dbReference>